<accession>A0A6I3SV32</accession>
<comment type="caution">
    <text evidence="3">The sequence shown here is derived from an EMBL/GenBank/DDBJ whole genome shotgun (WGS) entry which is preliminary data.</text>
</comment>
<keyword evidence="1" id="KW-0732">Signal</keyword>
<feature type="chain" id="PRO_5026258539" evidence="1">
    <location>
        <begin position="28"/>
        <end position="71"/>
    </location>
</feature>
<organism evidence="3 4">
    <name type="scientific">Pseudoduganella buxea</name>
    <dbReference type="NCBI Taxonomy" id="1949069"/>
    <lineage>
        <taxon>Bacteria</taxon>
        <taxon>Pseudomonadati</taxon>
        <taxon>Pseudomonadota</taxon>
        <taxon>Betaproteobacteria</taxon>
        <taxon>Burkholderiales</taxon>
        <taxon>Oxalobacteraceae</taxon>
        <taxon>Telluria group</taxon>
        <taxon>Pseudoduganella</taxon>
    </lineage>
</organism>
<reference evidence="2" key="1">
    <citation type="journal article" date="2014" name="Int. J. Syst. Evol. Microbiol.">
        <title>Complete genome of a new Firmicutes species belonging to the dominant human colonic microbiota ('Ruminococcus bicirculans') reveals two chromosomes and a selective capacity to utilize plant glucans.</title>
        <authorList>
            <consortium name="NISC Comparative Sequencing Program"/>
            <person name="Wegmann U."/>
            <person name="Louis P."/>
            <person name="Goesmann A."/>
            <person name="Henrissat B."/>
            <person name="Duncan S.H."/>
            <person name="Flint H.J."/>
        </authorList>
    </citation>
    <scope>NUCLEOTIDE SEQUENCE</scope>
    <source>
        <strain evidence="2">CGMCC 1.15931</strain>
    </source>
</reference>
<dbReference type="InterPro" id="IPR045613">
    <property type="entry name" value="DUF6448"/>
</dbReference>
<dbReference type="AlphaFoldDB" id="A0A6I3SV32"/>
<protein>
    <submittedName>
        <fullName evidence="3">Uncharacterized protein</fullName>
    </submittedName>
</protein>
<proteinExistence type="predicted"/>
<dbReference type="Proteomes" id="UP000622638">
    <property type="component" value="Unassembled WGS sequence"/>
</dbReference>
<dbReference type="OrthoDB" id="2168082at2"/>
<reference evidence="5" key="2">
    <citation type="journal article" date="2019" name="Int. J. Syst. Evol. Microbiol.">
        <title>The Global Catalogue of Microorganisms (GCM) 10K type strain sequencing project: providing services to taxonomists for standard genome sequencing and annotation.</title>
        <authorList>
            <consortium name="The Broad Institute Genomics Platform"/>
            <consortium name="The Broad Institute Genome Sequencing Center for Infectious Disease"/>
            <person name="Wu L."/>
            <person name="Ma J."/>
        </authorList>
    </citation>
    <scope>NUCLEOTIDE SEQUENCE [LARGE SCALE GENOMIC DNA]</scope>
    <source>
        <strain evidence="5">CGMCC 1.15931</strain>
    </source>
</reference>
<name>A0A6I3SV32_9BURK</name>
<dbReference type="Proteomes" id="UP000430634">
    <property type="component" value="Unassembled WGS sequence"/>
</dbReference>
<gene>
    <name evidence="2" type="ORF">GCM10011572_42270</name>
    <name evidence="3" type="ORF">GM672_09220</name>
</gene>
<evidence type="ECO:0000313" key="2">
    <source>
        <dbReference type="EMBL" id="GGC16464.1"/>
    </source>
</evidence>
<evidence type="ECO:0000313" key="3">
    <source>
        <dbReference type="EMBL" id="MTV52909.1"/>
    </source>
</evidence>
<sequence>MVKTRHISSAMLLSILVGATAVQPARAHCDGIDGPVVTAARQALATGNPNSVLIWVRKVDEPQIRRLSSKR</sequence>
<dbReference type="Pfam" id="PF20046">
    <property type="entry name" value="DUF6448"/>
    <property type="match status" value="1"/>
</dbReference>
<evidence type="ECO:0000256" key="1">
    <source>
        <dbReference type="SAM" id="SignalP"/>
    </source>
</evidence>
<evidence type="ECO:0000313" key="5">
    <source>
        <dbReference type="Proteomes" id="UP000622638"/>
    </source>
</evidence>
<evidence type="ECO:0000313" key="4">
    <source>
        <dbReference type="Proteomes" id="UP000430634"/>
    </source>
</evidence>
<feature type="signal peptide" evidence="1">
    <location>
        <begin position="1"/>
        <end position="27"/>
    </location>
</feature>
<keyword evidence="5" id="KW-1185">Reference proteome</keyword>
<dbReference type="EMBL" id="WNKZ01000019">
    <property type="protein sequence ID" value="MTV52909.1"/>
    <property type="molecule type" value="Genomic_DNA"/>
</dbReference>
<reference evidence="3 4" key="3">
    <citation type="submission" date="2019-11" db="EMBL/GenBank/DDBJ databases">
        <title>Type strains purchased from KCTC, JCM and DSMZ.</title>
        <authorList>
            <person name="Lu H."/>
        </authorList>
    </citation>
    <scope>NUCLEOTIDE SEQUENCE [LARGE SCALE GENOMIC DNA]</scope>
    <source>
        <strain evidence="3 4">KCTC 52429</strain>
    </source>
</reference>
<dbReference type="EMBL" id="BMKG01000021">
    <property type="protein sequence ID" value="GGC16464.1"/>
    <property type="molecule type" value="Genomic_DNA"/>
</dbReference>
<reference evidence="2" key="4">
    <citation type="submission" date="2024-05" db="EMBL/GenBank/DDBJ databases">
        <authorList>
            <person name="Sun Q."/>
            <person name="Zhou Y."/>
        </authorList>
    </citation>
    <scope>NUCLEOTIDE SEQUENCE</scope>
    <source>
        <strain evidence="2">CGMCC 1.15931</strain>
    </source>
</reference>